<organism evidence="2 3">
    <name type="scientific">Lithospermum erythrorhizon</name>
    <name type="common">Purple gromwell</name>
    <name type="synonym">Lithospermum officinale var. erythrorhizon</name>
    <dbReference type="NCBI Taxonomy" id="34254"/>
    <lineage>
        <taxon>Eukaryota</taxon>
        <taxon>Viridiplantae</taxon>
        <taxon>Streptophyta</taxon>
        <taxon>Embryophyta</taxon>
        <taxon>Tracheophyta</taxon>
        <taxon>Spermatophyta</taxon>
        <taxon>Magnoliopsida</taxon>
        <taxon>eudicotyledons</taxon>
        <taxon>Gunneridae</taxon>
        <taxon>Pentapetalae</taxon>
        <taxon>asterids</taxon>
        <taxon>lamiids</taxon>
        <taxon>Boraginales</taxon>
        <taxon>Boraginaceae</taxon>
        <taxon>Boraginoideae</taxon>
        <taxon>Lithospermeae</taxon>
        <taxon>Lithospermum</taxon>
    </lineage>
</organism>
<dbReference type="Proteomes" id="UP001454036">
    <property type="component" value="Unassembled WGS sequence"/>
</dbReference>
<evidence type="ECO:0000313" key="2">
    <source>
        <dbReference type="EMBL" id="GAA0167929.1"/>
    </source>
</evidence>
<dbReference type="AlphaFoldDB" id="A0AAV3QV04"/>
<keyword evidence="3" id="KW-1185">Reference proteome</keyword>
<feature type="compositionally biased region" description="Acidic residues" evidence="1">
    <location>
        <begin position="57"/>
        <end position="68"/>
    </location>
</feature>
<reference evidence="2 3" key="1">
    <citation type="submission" date="2024-01" db="EMBL/GenBank/DDBJ databases">
        <title>The complete chloroplast genome sequence of Lithospermum erythrorhizon: insights into the phylogenetic relationship among Boraginaceae species and the maternal lineages of purple gromwells.</title>
        <authorList>
            <person name="Okada T."/>
            <person name="Watanabe K."/>
        </authorList>
    </citation>
    <scope>NUCLEOTIDE SEQUENCE [LARGE SCALE GENOMIC DNA]</scope>
</reference>
<protein>
    <submittedName>
        <fullName evidence="2">Uncharacterized protein</fullName>
    </submittedName>
</protein>
<accession>A0AAV3QV04</accession>
<proteinExistence type="predicted"/>
<feature type="region of interest" description="Disordered" evidence="1">
    <location>
        <begin position="17"/>
        <end position="122"/>
    </location>
</feature>
<evidence type="ECO:0000313" key="3">
    <source>
        <dbReference type="Proteomes" id="UP001454036"/>
    </source>
</evidence>
<name>A0AAV3QV04_LITER</name>
<dbReference type="EMBL" id="BAABME010006278">
    <property type="protein sequence ID" value="GAA0167929.1"/>
    <property type="molecule type" value="Genomic_DNA"/>
</dbReference>
<feature type="region of interest" description="Disordered" evidence="1">
    <location>
        <begin position="174"/>
        <end position="201"/>
    </location>
</feature>
<evidence type="ECO:0000256" key="1">
    <source>
        <dbReference type="SAM" id="MobiDB-lite"/>
    </source>
</evidence>
<gene>
    <name evidence="2" type="ORF">LIER_22763</name>
</gene>
<sequence>MENSCIRMVSRIGLDDGLSSMKKSDQIRIDDASVDLDQDPQSDDDDVGGEKSHVVIDDEESVGEEEVEPIVAERVFDSSSAIVSENAGMSEPSVMPSVNDRSDMDGEPSMISETGRDAAENNELDVEDVVQDIVKEASTEGLGVREDPSVNDTLDRTAEEEDLLKTSDVNTSEAMYTDIPRVDDLEPTTQEAGDVADQGHTETLNEDMKYWSLVLKQRSLRREGFER</sequence>
<comment type="caution">
    <text evidence="2">The sequence shown here is derived from an EMBL/GenBank/DDBJ whole genome shotgun (WGS) entry which is preliminary data.</text>
</comment>
<feature type="compositionally biased region" description="Basic and acidic residues" evidence="1">
    <location>
        <begin position="22"/>
        <end position="31"/>
    </location>
</feature>
<feature type="compositionally biased region" description="Acidic residues" evidence="1">
    <location>
        <begin position="32"/>
        <end position="47"/>
    </location>
</feature>